<dbReference type="Proteomes" id="UP001151516">
    <property type="component" value="Unassembled WGS sequence"/>
</dbReference>
<evidence type="ECO:0000256" key="1">
    <source>
        <dbReference type="SAM" id="MobiDB-lite"/>
    </source>
</evidence>
<feature type="region of interest" description="Disordered" evidence="1">
    <location>
        <begin position="92"/>
        <end position="189"/>
    </location>
</feature>
<feature type="compositionally biased region" description="Polar residues" evidence="1">
    <location>
        <begin position="1"/>
        <end position="22"/>
    </location>
</feature>
<feature type="compositionally biased region" description="Low complexity" evidence="1">
    <location>
        <begin position="124"/>
        <end position="134"/>
    </location>
</feature>
<feature type="compositionally biased region" description="Polar residues" evidence="1">
    <location>
        <begin position="135"/>
        <end position="157"/>
    </location>
</feature>
<keyword evidence="3" id="KW-1185">Reference proteome</keyword>
<evidence type="ECO:0000313" key="2">
    <source>
        <dbReference type="EMBL" id="KAJ2684218.1"/>
    </source>
</evidence>
<protein>
    <submittedName>
        <fullName evidence="2">Uncharacterized protein</fullName>
    </submittedName>
</protein>
<organism evidence="2 3">
    <name type="scientific">Coemansia spiralis</name>
    <dbReference type="NCBI Taxonomy" id="417178"/>
    <lineage>
        <taxon>Eukaryota</taxon>
        <taxon>Fungi</taxon>
        <taxon>Fungi incertae sedis</taxon>
        <taxon>Zoopagomycota</taxon>
        <taxon>Kickxellomycotina</taxon>
        <taxon>Kickxellomycetes</taxon>
        <taxon>Kickxellales</taxon>
        <taxon>Kickxellaceae</taxon>
        <taxon>Coemansia</taxon>
    </lineage>
</organism>
<comment type="caution">
    <text evidence="2">The sequence shown here is derived from an EMBL/GenBank/DDBJ whole genome shotgun (WGS) entry which is preliminary data.</text>
</comment>
<evidence type="ECO:0000313" key="3">
    <source>
        <dbReference type="Proteomes" id="UP001151516"/>
    </source>
</evidence>
<proteinExistence type="predicted"/>
<reference evidence="2" key="1">
    <citation type="submission" date="2022-07" db="EMBL/GenBank/DDBJ databases">
        <title>Phylogenomic reconstructions and comparative analyses of Kickxellomycotina fungi.</title>
        <authorList>
            <person name="Reynolds N.K."/>
            <person name="Stajich J.E."/>
            <person name="Barry K."/>
            <person name="Grigoriev I.V."/>
            <person name="Crous P."/>
            <person name="Smith M.E."/>
        </authorList>
    </citation>
    <scope>NUCLEOTIDE SEQUENCE</scope>
    <source>
        <strain evidence="2">CBS 109367</strain>
    </source>
</reference>
<sequence>MHSSIAHSSLPASQLSGEQVASANECFESDESSESEINLLPVSGFDSDRDSDTEGSKSSADSDSDSNPDIKELVLGVAGLCGMSFGERRRLHDEHGRNFKGQRGGGDAATSVRKPLGNTERAMSPPVGAASSASPSRLSLNGVASSNVQLESTLATESRQPSSNSSGTSTRVGSSSPVDGSIDISLSLDPGNAVSRRMMQLGNTVVAAQNEEQAPVDKAIKKIGDTAIAKIATEPTTPPVGGSGSDSRSDSSNSTVTQPEGRPVNPGLGHNGDRRNGTYAQPVVVPRSAQVDLEAEDSDIDLYPSSDFGSNNEEAAWSSDDD</sequence>
<dbReference type="OrthoDB" id="10423514at2759"/>
<name>A0A9W8GHX6_9FUNG</name>
<dbReference type="EMBL" id="JANBTX010000226">
    <property type="protein sequence ID" value="KAJ2684218.1"/>
    <property type="molecule type" value="Genomic_DNA"/>
</dbReference>
<dbReference type="AlphaFoldDB" id="A0A9W8GHX6"/>
<feature type="region of interest" description="Disordered" evidence="1">
    <location>
        <begin position="230"/>
        <end position="322"/>
    </location>
</feature>
<feature type="compositionally biased region" description="Basic and acidic residues" evidence="1">
    <location>
        <begin position="46"/>
        <end position="55"/>
    </location>
</feature>
<feature type="region of interest" description="Disordered" evidence="1">
    <location>
        <begin position="1"/>
        <end position="70"/>
    </location>
</feature>
<accession>A0A9W8GHX6</accession>
<feature type="compositionally biased region" description="Low complexity" evidence="1">
    <location>
        <begin position="158"/>
        <end position="178"/>
    </location>
</feature>
<gene>
    <name evidence="2" type="ORF">IWW39_005046</name>
</gene>